<dbReference type="Proteomes" id="UP001165269">
    <property type="component" value="Unassembled WGS sequence"/>
</dbReference>
<keyword evidence="1" id="KW-1133">Transmembrane helix</keyword>
<gene>
    <name evidence="2" type="ORF">MQP27_24960</name>
</gene>
<feature type="transmembrane region" description="Helical" evidence="1">
    <location>
        <begin position="21"/>
        <end position="43"/>
    </location>
</feature>
<keyword evidence="1" id="KW-0472">Membrane</keyword>
<evidence type="ECO:0000313" key="2">
    <source>
        <dbReference type="EMBL" id="MCI3274353.1"/>
    </source>
</evidence>
<accession>A0ABS9YAV5</accession>
<comment type="caution">
    <text evidence="2">The sequence shown here is derived from an EMBL/GenBank/DDBJ whole genome shotgun (WGS) entry which is preliminary data.</text>
</comment>
<evidence type="ECO:0000313" key="3">
    <source>
        <dbReference type="Proteomes" id="UP001165269"/>
    </source>
</evidence>
<reference evidence="2" key="1">
    <citation type="submission" date="2022-03" db="EMBL/GenBank/DDBJ databases">
        <title>Streptomyces 7R015 and 7R016 isolated from Barleria lupulina in Thailand.</title>
        <authorList>
            <person name="Kanchanasin P."/>
            <person name="Phongsopitanun W."/>
            <person name="Tanasupawat S."/>
        </authorList>
    </citation>
    <scope>NUCLEOTIDE SEQUENCE</scope>
    <source>
        <strain evidence="2">7R015</strain>
    </source>
</reference>
<proteinExistence type="predicted"/>
<sequence>MARDVRTDHGVGQLRPVVEGLLVGALLTGAVLVGAVLAGVFVLGGPDAV</sequence>
<name>A0ABS9YAV5_9ACTN</name>
<organism evidence="2 3">
    <name type="scientific">Streptomyces cylindrosporus</name>
    <dbReference type="NCBI Taxonomy" id="2927583"/>
    <lineage>
        <taxon>Bacteria</taxon>
        <taxon>Bacillati</taxon>
        <taxon>Actinomycetota</taxon>
        <taxon>Actinomycetes</taxon>
        <taxon>Kitasatosporales</taxon>
        <taxon>Streptomycetaceae</taxon>
        <taxon>Streptomyces</taxon>
    </lineage>
</organism>
<dbReference type="EMBL" id="JALDAY010000007">
    <property type="protein sequence ID" value="MCI3274353.1"/>
    <property type="molecule type" value="Genomic_DNA"/>
</dbReference>
<protein>
    <submittedName>
        <fullName evidence="2">Uncharacterized protein</fullName>
    </submittedName>
</protein>
<keyword evidence="1" id="KW-0812">Transmembrane</keyword>
<dbReference type="RefSeq" id="WP_242767639.1">
    <property type="nucleotide sequence ID" value="NZ_JALDAY010000007.1"/>
</dbReference>
<keyword evidence="3" id="KW-1185">Reference proteome</keyword>
<evidence type="ECO:0000256" key="1">
    <source>
        <dbReference type="SAM" id="Phobius"/>
    </source>
</evidence>